<accession>A0A285P2S6</accession>
<sequence>MSVMMSSRTVEIERKLRSFVFSSPDKKPCDEKRHFNQHFTTNIPNISIVEIR</sequence>
<evidence type="ECO:0000313" key="2">
    <source>
        <dbReference type="Proteomes" id="UP000219356"/>
    </source>
</evidence>
<dbReference type="Proteomes" id="UP000219356">
    <property type="component" value="Unassembled WGS sequence"/>
</dbReference>
<gene>
    <name evidence="1" type="ORF">SAMN05421503_2641</name>
</gene>
<proteinExistence type="predicted"/>
<evidence type="ECO:0000313" key="1">
    <source>
        <dbReference type="EMBL" id="SNZ15463.1"/>
    </source>
</evidence>
<organism evidence="1 2">
    <name type="scientific">Terribacillus aidingensis</name>
    <dbReference type="NCBI Taxonomy" id="586416"/>
    <lineage>
        <taxon>Bacteria</taxon>
        <taxon>Bacillati</taxon>
        <taxon>Bacillota</taxon>
        <taxon>Bacilli</taxon>
        <taxon>Bacillales</taxon>
        <taxon>Bacillaceae</taxon>
        <taxon>Terribacillus</taxon>
    </lineage>
</organism>
<dbReference type="EMBL" id="OBEK01000004">
    <property type="protein sequence ID" value="SNZ15463.1"/>
    <property type="molecule type" value="Genomic_DNA"/>
</dbReference>
<name>A0A285P2S6_9BACI</name>
<reference evidence="2" key="1">
    <citation type="submission" date="2017-09" db="EMBL/GenBank/DDBJ databases">
        <authorList>
            <person name="Varghese N."/>
            <person name="Submissions S."/>
        </authorList>
    </citation>
    <scope>NUCLEOTIDE SEQUENCE [LARGE SCALE GENOMIC DNA]</scope>
    <source>
        <strain evidence="2">CGMCC 1.8913</strain>
    </source>
</reference>
<protein>
    <submittedName>
        <fullName evidence="1">Uncharacterized protein</fullName>
    </submittedName>
</protein>
<keyword evidence="2" id="KW-1185">Reference proteome</keyword>
<dbReference type="AlphaFoldDB" id="A0A285P2S6"/>